<dbReference type="Proteomes" id="UP000683507">
    <property type="component" value="Chromosome"/>
</dbReference>
<gene>
    <name evidence="2" type="ORF">CRYO30217_01095</name>
</gene>
<dbReference type="Pfam" id="PF13588">
    <property type="entry name" value="HSDR_N_2"/>
    <property type="match status" value="1"/>
</dbReference>
<name>A0A916NQT8_9FLAO</name>
<dbReference type="EMBL" id="OU015584">
    <property type="protein sequence ID" value="CAG5079846.1"/>
    <property type="molecule type" value="Genomic_DNA"/>
</dbReference>
<feature type="domain" description="Type I restriction enzyme R protein N-terminal" evidence="1">
    <location>
        <begin position="35"/>
        <end position="144"/>
    </location>
</feature>
<reference evidence="2" key="1">
    <citation type="submission" date="2021-04" db="EMBL/GenBank/DDBJ databases">
        <authorList>
            <person name="Rodrigo-Torres L."/>
            <person name="Arahal R. D."/>
            <person name="Lucena T."/>
        </authorList>
    </citation>
    <scope>NUCLEOTIDE SEQUENCE</scope>
    <source>
        <strain evidence="2">AS29M-1</strain>
    </source>
</reference>
<accession>A0A916NQT8</accession>
<organism evidence="2 3">
    <name type="scientific">Parvicella tangerina</name>
    <dbReference type="NCBI Taxonomy" id="2829795"/>
    <lineage>
        <taxon>Bacteria</taxon>
        <taxon>Pseudomonadati</taxon>
        <taxon>Bacteroidota</taxon>
        <taxon>Flavobacteriia</taxon>
        <taxon>Flavobacteriales</taxon>
        <taxon>Parvicellaceae</taxon>
        <taxon>Parvicella</taxon>
    </lineage>
</organism>
<evidence type="ECO:0000313" key="3">
    <source>
        <dbReference type="Proteomes" id="UP000683507"/>
    </source>
</evidence>
<protein>
    <recommendedName>
        <fullName evidence="1">Type I restriction enzyme R protein N-terminal domain-containing protein</fullName>
    </recommendedName>
</protein>
<keyword evidence="3" id="KW-1185">Reference proteome</keyword>
<dbReference type="RefSeq" id="WP_258541313.1">
    <property type="nucleotide sequence ID" value="NZ_OU015584.1"/>
</dbReference>
<dbReference type="KEGG" id="ptan:CRYO30217_01095"/>
<proteinExistence type="predicted"/>
<evidence type="ECO:0000313" key="2">
    <source>
        <dbReference type="EMBL" id="CAG5079846.1"/>
    </source>
</evidence>
<evidence type="ECO:0000259" key="1">
    <source>
        <dbReference type="Pfam" id="PF13588"/>
    </source>
</evidence>
<dbReference type="AlphaFoldDB" id="A0A916NQT8"/>
<dbReference type="Gene3D" id="3.90.1570.30">
    <property type="match status" value="1"/>
</dbReference>
<dbReference type="InterPro" id="IPR029464">
    <property type="entry name" value="HSDR_N"/>
</dbReference>
<sequence length="151" mass="17767">MQKLNFPQYQFDVKRDDDRLFILDQVRKKWVSLTPEEWVRQHTIAFLVMERKFPAGLIGIEKAVKINQMNKRFDVVCYNQDTNPVLLVECKAPEVEITQTVLDQALRYNSQLQVNYLLLTNGITHVIAFVDYKNKKLEYLDNIPSFDTIKG</sequence>